<keyword evidence="9" id="KW-1185">Reference proteome</keyword>
<feature type="compositionally biased region" description="Basic and acidic residues" evidence="6">
    <location>
        <begin position="48"/>
        <end position="64"/>
    </location>
</feature>
<dbReference type="InterPro" id="IPR003599">
    <property type="entry name" value="Ig_sub"/>
</dbReference>
<keyword evidence="5" id="KW-0393">Immunoglobulin domain</keyword>
<evidence type="ECO:0000259" key="8">
    <source>
        <dbReference type="PROSITE" id="PS50835"/>
    </source>
</evidence>
<dbReference type="GO" id="GO:0050839">
    <property type="term" value="F:cell adhesion molecule binding"/>
    <property type="evidence" value="ECO:0007669"/>
    <property type="project" value="TreeGrafter"/>
</dbReference>
<accession>A0A915LCH5</accession>
<dbReference type="PANTHER" id="PTHR11640:SF164">
    <property type="entry name" value="MAM DOMAIN-CONTAINING GLYCOSYLPHOSPHATIDYLINOSITOL ANCHOR PROTEIN 1"/>
    <property type="match status" value="1"/>
</dbReference>
<dbReference type="Proteomes" id="UP000887561">
    <property type="component" value="Unplaced"/>
</dbReference>
<feature type="compositionally biased region" description="Basic and acidic residues" evidence="6">
    <location>
        <begin position="541"/>
        <end position="764"/>
    </location>
</feature>
<proteinExistence type="predicted"/>
<feature type="compositionally biased region" description="Basic and acidic residues" evidence="6">
    <location>
        <begin position="523"/>
        <end position="534"/>
    </location>
</feature>
<keyword evidence="7" id="KW-1133">Transmembrane helix</keyword>
<keyword evidence="3" id="KW-1015">Disulfide bond</keyword>
<dbReference type="InterPro" id="IPR013783">
    <property type="entry name" value="Ig-like_fold"/>
</dbReference>
<dbReference type="InterPro" id="IPR036179">
    <property type="entry name" value="Ig-like_dom_sf"/>
</dbReference>
<dbReference type="InterPro" id="IPR007110">
    <property type="entry name" value="Ig-like_dom"/>
</dbReference>
<feature type="domain" description="Ig-like" evidence="8">
    <location>
        <begin position="113"/>
        <end position="198"/>
    </location>
</feature>
<feature type="compositionally biased region" description="Basic and acidic residues" evidence="6">
    <location>
        <begin position="429"/>
        <end position="515"/>
    </location>
</feature>
<keyword evidence="2 7" id="KW-0472">Membrane</keyword>
<evidence type="ECO:0000256" key="4">
    <source>
        <dbReference type="ARBA" id="ARBA00023180"/>
    </source>
</evidence>
<evidence type="ECO:0000256" key="7">
    <source>
        <dbReference type="SAM" id="Phobius"/>
    </source>
</evidence>
<feature type="compositionally biased region" description="Basic and acidic residues" evidence="6">
    <location>
        <begin position="777"/>
        <end position="792"/>
    </location>
</feature>
<evidence type="ECO:0000313" key="10">
    <source>
        <dbReference type="WBParaSite" id="scaffold1042_cov233.g2270"/>
    </source>
</evidence>
<dbReference type="SMART" id="SM00409">
    <property type="entry name" value="IG"/>
    <property type="match status" value="2"/>
</dbReference>
<reference evidence="10" key="1">
    <citation type="submission" date="2022-11" db="UniProtKB">
        <authorList>
            <consortium name="WormBaseParasite"/>
        </authorList>
    </citation>
    <scope>IDENTIFICATION</scope>
</reference>
<feature type="compositionally biased region" description="Acidic residues" evidence="6">
    <location>
        <begin position="765"/>
        <end position="776"/>
    </location>
</feature>
<feature type="region of interest" description="Disordered" evidence="6">
    <location>
        <begin position="410"/>
        <end position="847"/>
    </location>
</feature>
<dbReference type="AlphaFoldDB" id="A0A915LCH5"/>
<dbReference type="PANTHER" id="PTHR11640">
    <property type="entry name" value="NEPHRIN"/>
    <property type="match status" value="1"/>
</dbReference>
<organism evidence="9 10">
    <name type="scientific">Meloidogyne javanica</name>
    <name type="common">Root-knot nematode worm</name>
    <dbReference type="NCBI Taxonomy" id="6303"/>
    <lineage>
        <taxon>Eukaryota</taxon>
        <taxon>Metazoa</taxon>
        <taxon>Ecdysozoa</taxon>
        <taxon>Nematoda</taxon>
        <taxon>Chromadorea</taxon>
        <taxon>Rhabditida</taxon>
        <taxon>Tylenchina</taxon>
        <taxon>Tylenchomorpha</taxon>
        <taxon>Tylenchoidea</taxon>
        <taxon>Meloidogynidae</taxon>
        <taxon>Meloidogyninae</taxon>
        <taxon>Meloidogyne</taxon>
        <taxon>Meloidogyne incognita group</taxon>
    </lineage>
</organism>
<dbReference type="WBParaSite" id="scaffold1042_cov233.g2270">
    <property type="protein sequence ID" value="scaffold1042_cov233.g2270"/>
    <property type="gene ID" value="scaffold1042_cov233.g2270"/>
</dbReference>
<feature type="region of interest" description="Disordered" evidence="6">
    <location>
        <begin position="1"/>
        <end position="64"/>
    </location>
</feature>
<dbReference type="GO" id="GO:0005911">
    <property type="term" value="C:cell-cell junction"/>
    <property type="evidence" value="ECO:0007669"/>
    <property type="project" value="TreeGrafter"/>
</dbReference>
<protein>
    <submittedName>
        <fullName evidence="10">Ig-like domain-containing protein</fullName>
    </submittedName>
</protein>
<feature type="compositionally biased region" description="Basic and acidic residues" evidence="6">
    <location>
        <begin position="831"/>
        <end position="840"/>
    </location>
</feature>
<evidence type="ECO:0000256" key="5">
    <source>
        <dbReference type="ARBA" id="ARBA00023319"/>
    </source>
</evidence>
<evidence type="ECO:0000256" key="6">
    <source>
        <dbReference type="SAM" id="MobiDB-lite"/>
    </source>
</evidence>
<dbReference type="InterPro" id="IPR051275">
    <property type="entry name" value="Cell_adhesion_signaling"/>
</dbReference>
<name>A0A915LCH5_MELJA</name>
<keyword evidence="4" id="KW-0325">Glycoprotein</keyword>
<feature type="transmembrane region" description="Helical" evidence="7">
    <location>
        <begin position="74"/>
        <end position="97"/>
    </location>
</feature>
<feature type="domain" description="Ig-like" evidence="8">
    <location>
        <begin position="232"/>
        <end position="334"/>
    </location>
</feature>
<dbReference type="GO" id="GO:0098609">
    <property type="term" value="P:cell-cell adhesion"/>
    <property type="evidence" value="ECO:0007669"/>
    <property type="project" value="TreeGrafter"/>
</dbReference>
<evidence type="ECO:0000256" key="3">
    <source>
        <dbReference type="ARBA" id="ARBA00023157"/>
    </source>
</evidence>
<dbReference type="PROSITE" id="PS50835">
    <property type="entry name" value="IG_LIKE"/>
    <property type="match status" value="2"/>
</dbReference>
<keyword evidence="7" id="KW-0812">Transmembrane</keyword>
<dbReference type="Gene3D" id="2.60.40.10">
    <property type="entry name" value="Immunoglobulins"/>
    <property type="match status" value="2"/>
</dbReference>
<sequence>MSDSTNIVIEKTTNPEEIEEDQKNGGNDEESILIKNGGKDGKMANVEDLERGEQGRVMRKDKEKNYGREEESRFLLFGGVAVIFVALITVAVLIVMMSSKCEELSEGIGLVMPKEEQIPKVYPRQLTVLTGQEAIFHCEFPTGQVEWRRLDPHGLFAEFPSGVDKTENGQLKIPVADINHQGEFACQVKDESNTKNMNTPQVVRLSVLNSAIKENEGEKPAITTRNGREELPPLALKPRVDSYLMIASAGEPVHFRCWNCQFAECRTSHRLVWQKVNGSKNGENELLNSYGPLAIERDVQSVFMIFQEVRQTDAGIYECLDQGTGATSSQVHLQVEPPRTPVIIPMNQTVPGNTTALIHCTVPGRTDAKLSWRLENGVEAEELTGVRDDGRGLLRIEHVRAEHVRHVRTTPENKIVAGGQIENLDDNNEERAKVEEDGEEKKEDEIKKEKLEEEVKEEKKENEVKEEKTEDGVKERRKEDDELKEEEKKEYEVKEAKKEEDKKDANEDSEAKKEEVDEVIDNEEGKEIEDKAILKNDLNVEADKDKIEEAEADKGNEESKRLEEKKEEAKGNIEETEEAKKEESVEEKKGVEEKQEVDEGNKEERKNEVVEEKKGDEKREVVEEKKEDEKQEVVETTKEGVEDEKEKGEENKGVKEKEEEIEVEKKGVIEENKEGVEEKEANDKEDKKDQATEDKKQVEEKIEVEEKKEGVDDKKEENKEEVEKKKEEISDDTLKETNEEKIEEVSNTKKEEKASKEKEKGVSKEEEEGKEEETNEETDRKPEEEEKKKDDEVSGEATIQIERLVHSISATGSKTNETSNNEGREEIEENEVIKKEEDVNKNNTASRNDFWQVLDALMGIMPI</sequence>
<evidence type="ECO:0000313" key="9">
    <source>
        <dbReference type="Proteomes" id="UP000887561"/>
    </source>
</evidence>
<evidence type="ECO:0000256" key="2">
    <source>
        <dbReference type="ARBA" id="ARBA00023136"/>
    </source>
</evidence>
<dbReference type="SUPFAM" id="SSF48726">
    <property type="entry name" value="Immunoglobulin"/>
    <property type="match status" value="3"/>
</dbReference>
<feature type="compositionally biased region" description="Polar residues" evidence="6">
    <location>
        <begin position="808"/>
        <end position="819"/>
    </location>
</feature>
<evidence type="ECO:0000256" key="1">
    <source>
        <dbReference type="ARBA" id="ARBA00004479"/>
    </source>
</evidence>
<dbReference type="GO" id="GO:0005886">
    <property type="term" value="C:plasma membrane"/>
    <property type="evidence" value="ECO:0007669"/>
    <property type="project" value="TreeGrafter"/>
</dbReference>
<comment type="subcellular location">
    <subcellularLocation>
        <location evidence="1">Membrane</location>
        <topology evidence="1">Single-pass type I membrane protein</topology>
    </subcellularLocation>
</comment>